<accession>A0ABW5TYT3</accession>
<dbReference type="RefSeq" id="WP_386370465.1">
    <property type="nucleotide sequence ID" value="NZ_JBHUMP010000001.1"/>
</dbReference>
<evidence type="ECO:0000313" key="1">
    <source>
        <dbReference type="EMBL" id="MFD2738099.1"/>
    </source>
</evidence>
<dbReference type="InterPro" id="IPR021466">
    <property type="entry name" value="Put_rhamnosyl_transferase"/>
</dbReference>
<dbReference type="Proteomes" id="UP001597474">
    <property type="component" value="Unassembled WGS sequence"/>
</dbReference>
<keyword evidence="1" id="KW-0808">Transferase</keyword>
<gene>
    <name evidence="1" type="ORF">ACFSUD_00800</name>
</gene>
<protein>
    <submittedName>
        <fullName evidence="1">Rhamnosyl transferase</fullName>
    </submittedName>
</protein>
<dbReference type="Pfam" id="PF11316">
    <property type="entry name" value="Rhamno_transf"/>
    <property type="match status" value="1"/>
</dbReference>
<reference evidence="2" key="1">
    <citation type="journal article" date="2019" name="Int. J. Syst. Evol. Microbiol.">
        <title>The Global Catalogue of Microorganisms (GCM) 10K type strain sequencing project: providing services to taxonomists for standard genome sequencing and annotation.</title>
        <authorList>
            <consortium name="The Broad Institute Genomics Platform"/>
            <consortium name="The Broad Institute Genome Sequencing Center for Infectious Disease"/>
            <person name="Wu L."/>
            <person name="Ma J."/>
        </authorList>
    </citation>
    <scope>NUCLEOTIDE SEQUENCE [LARGE SCALE GENOMIC DNA]</scope>
    <source>
        <strain evidence="2">TISTR 2562</strain>
    </source>
</reference>
<sequence>MQVIGICRFSYPGEGGFQVEHRTLAERIAYLYAPERMAQRFASFETMTLPPLRAQSDADFTLLVVIGDSLPPEYRARLEHLLADLPQAVMVARPPGPHRQVMQAAINEQRRIDGAPCLQFRMDDDDAVSVDFVAELRAAAQQVRGLLQRHRHVAIDFNQGYIARPGAPGLEVAPTQAPYTTAALALMLRPELQLSVMNFAHRKLAQKMPTLTFTGRDMLIRGYNAFNDSRQKPGMKTPHLALLDAAGERHIKARFNIDNEAVKRAFSPLQEASSLRSR</sequence>
<keyword evidence="2" id="KW-1185">Reference proteome</keyword>
<name>A0ABW5TYT3_9RHOB</name>
<proteinExistence type="predicted"/>
<dbReference type="GO" id="GO:0016740">
    <property type="term" value="F:transferase activity"/>
    <property type="evidence" value="ECO:0007669"/>
    <property type="project" value="UniProtKB-KW"/>
</dbReference>
<comment type="caution">
    <text evidence="1">The sequence shown here is derived from an EMBL/GenBank/DDBJ whole genome shotgun (WGS) entry which is preliminary data.</text>
</comment>
<evidence type="ECO:0000313" key="2">
    <source>
        <dbReference type="Proteomes" id="UP001597474"/>
    </source>
</evidence>
<organism evidence="1 2">
    <name type="scientific">Sulfitobacter aestuarii</name>
    <dbReference type="NCBI Taxonomy" id="2161676"/>
    <lineage>
        <taxon>Bacteria</taxon>
        <taxon>Pseudomonadati</taxon>
        <taxon>Pseudomonadota</taxon>
        <taxon>Alphaproteobacteria</taxon>
        <taxon>Rhodobacterales</taxon>
        <taxon>Roseobacteraceae</taxon>
        <taxon>Sulfitobacter</taxon>
    </lineage>
</organism>
<dbReference type="EMBL" id="JBHUMP010000001">
    <property type="protein sequence ID" value="MFD2738099.1"/>
    <property type="molecule type" value="Genomic_DNA"/>
</dbReference>